<comment type="subcellular location">
    <subcellularLocation>
        <location evidence="1 7">Cell membrane</location>
        <topology evidence="1 7">Multi-pass membrane protein</topology>
    </subcellularLocation>
</comment>
<evidence type="ECO:0000256" key="1">
    <source>
        <dbReference type="ARBA" id="ARBA00004651"/>
    </source>
</evidence>
<dbReference type="GO" id="GO:0005886">
    <property type="term" value="C:plasma membrane"/>
    <property type="evidence" value="ECO:0007669"/>
    <property type="project" value="UniProtKB-SubCell"/>
</dbReference>
<dbReference type="AlphaFoldDB" id="A0A8J3B0M3"/>
<dbReference type="PANTHER" id="PTHR30353">
    <property type="entry name" value="INNER MEMBRANE PROTEIN DEDA-RELATED"/>
    <property type="match status" value="1"/>
</dbReference>
<keyword evidence="6 7" id="KW-0472">Membrane</keyword>
<accession>A0A8J3B0M3</accession>
<evidence type="ECO:0000256" key="2">
    <source>
        <dbReference type="ARBA" id="ARBA00010792"/>
    </source>
</evidence>
<protein>
    <recommendedName>
        <fullName evidence="8">VTT domain-containing protein</fullName>
    </recommendedName>
</protein>
<dbReference type="RefSeq" id="WP_188382102.1">
    <property type="nucleotide sequence ID" value="NZ_BMDI01000003.1"/>
</dbReference>
<dbReference type="PANTHER" id="PTHR30353:SF0">
    <property type="entry name" value="TRANSMEMBRANE PROTEIN"/>
    <property type="match status" value="1"/>
</dbReference>
<dbReference type="EMBL" id="BMDI01000003">
    <property type="protein sequence ID" value="GGI21421.1"/>
    <property type="molecule type" value="Genomic_DNA"/>
</dbReference>
<keyword evidence="5 7" id="KW-1133">Transmembrane helix</keyword>
<dbReference type="Proteomes" id="UP000642180">
    <property type="component" value="Unassembled WGS sequence"/>
</dbReference>
<feature type="transmembrane region" description="Helical" evidence="7">
    <location>
        <begin position="54"/>
        <end position="82"/>
    </location>
</feature>
<keyword evidence="10" id="KW-1185">Reference proteome</keyword>
<sequence length="219" mass="24183">MDFMQFFDMILHVDKYLGVFITQYGPLIYLVLFAIIFSETGLVIFPFLPGDTLLFIAGAFCASGAMHIGLLLFLLSAAAILGNTVNYLIGARIGDKVYTHDYRWLDRAALQRTHAFYENHGGKFLVMARFLPIVRTFAPFVAGVSKMTFAKFQLFNCAGAFLWIVGLVTAGYLFGNIPIIRDHLSTIVLTGVAAATVPVLFGVLWKLCKRVSGKPSQPS</sequence>
<dbReference type="InterPro" id="IPR032816">
    <property type="entry name" value="VTT_dom"/>
</dbReference>
<evidence type="ECO:0000259" key="8">
    <source>
        <dbReference type="Pfam" id="PF09335"/>
    </source>
</evidence>
<reference evidence="10" key="1">
    <citation type="journal article" date="2019" name="Int. J. Syst. Evol. Microbiol.">
        <title>The Global Catalogue of Microorganisms (GCM) 10K type strain sequencing project: providing services to taxonomists for standard genome sequencing and annotation.</title>
        <authorList>
            <consortium name="The Broad Institute Genomics Platform"/>
            <consortium name="The Broad Institute Genome Sequencing Center for Infectious Disease"/>
            <person name="Wu L."/>
            <person name="Ma J."/>
        </authorList>
    </citation>
    <scope>NUCLEOTIDE SEQUENCE [LARGE SCALE GENOMIC DNA]</scope>
    <source>
        <strain evidence="10">CCM 2767</strain>
    </source>
</reference>
<evidence type="ECO:0000313" key="10">
    <source>
        <dbReference type="Proteomes" id="UP000642180"/>
    </source>
</evidence>
<feature type="transmembrane region" description="Helical" evidence="7">
    <location>
        <begin position="186"/>
        <end position="205"/>
    </location>
</feature>
<comment type="similarity">
    <text evidence="2 7">Belongs to the DedA family.</text>
</comment>
<feature type="transmembrane region" description="Helical" evidence="7">
    <location>
        <begin position="27"/>
        <end position="48"/>
    </location>
</feature>
<evidence type="ECO:0000256" key="4">
    <source>
        <dbReference type="ARBA" id="ARBA00022692"/>
    </source>
</evidence>
<keyword evidence="3 7" id="KW-1003">Cell membrane</keyword>
<evidence type="ECO:0000256" key="7">
    <source>
        <dbReference type="RuleBase" id="RU367016"/>
    </source>
</evidence>
<dbReference type="InterPro" id="IPR032818">
    <property type="entry name" value="DedA-like"/>
</dbReference>
<name>A0A8J3B0M3_9BURK</name>
<feature type="domain" description="VTT" evidence="8">
    <location>
        <begin position="48"/>
        <end position="172"/>
    </location>
</feature>
<comment type="caution">
    <text evidence="9">The sequence shown here is derived from an EMBL/GenBank/DDBJ whole genome shotgun (WGS) entry which is preliminary data.</text>
</comment>
<organism evidence="9 10">
    <name type="scientific">Oxalicibacterium faecigallinarum</name>
    <dbReference type="NCBI Taxonomy" id="573741"/>
    <lineage>
        <taxon>Bacteria</taxon>
        <taxon>Pseudomonadati</taxon>
        <taxon>Pseudomonadota</taxon>
        <taxon>Betaproteobacteria</taxon>
        <taxon>Burkholderiales</taxon>
        <taxon>Oxalobacteraceae</taxon>
        <taxon>Oxalicibacterium</taxon>
    </lineage>
</organism>
<gene>
    <name evidence="9" type="ORF">GCM10008066_28980</name>
</gene>
<feature type="transmembrane region" description="Helical" evidence="7">
    <location>
        <begin position="154"/>
        <end position="174"/>
    </location>
</feature>
<dbReference type="Pfam" id="PF09335">
    <property type="entry name" value="VTT_dom"/>
    <property type="match status" value="1"/>
</dbReference>
<evidence type="ECO:0000256" key="5">
    <source>
        <dbReference type="ARBA" id="ARBA00022989"/>
    </source>
</evidence>
<proteinExistence type="inferred from homology"/>
<evidence type="ECO:0000313" key="9">
    <source>
        <dbReference type="EMBL" id="GGI21421.1"/>
    </source>
</evidence>
<evidence type="ECO:0000256" key="6">
    <source>
        <dbReference type="ARBA" id="ARBA00023136"/>
    </source>
</evidence>
<evidence type="ECO:0000256" key="3">
    <source>
        <dbReference type="ARBA" id="ARBA00022475"/>
    </source>
</evidence>
<keyword evidence="4 7" id="KW-0812">Transmembrane</keyword>